<dbReference type="NCBIfam" id="NF009671">
    <property type="entry name" value="PRK13192.1"/>
    <property type="match status" value="1"/>
</dbReference>
<dbReference type="CDD" id="cd00390">
    <property type="entry name" value="Urease_gamma"/>
    <property type="match status" value="1"/>
</dbReference>
<gene>
    <name evidence="6" type="ORF">brsh051_07930</name>
</gene>
<dbReference type="NCBIfam" id="TIGR00193">
    <property type="entry name" value="urease_gam"/>
    <property type="match status" value="1"/>
</dbReference>
<evidence type="ECO:0000313" key="7">
    <source>
        <dbReference type="Proteomes" id="UP001431656"/>
    </source>
</evidence>
<dbReference type="GO" id="GO:0009039">
    <property type="term" value="F:urease activity"/>
    <property type="evidence" value="ECO:0007669"/>
    <property type="project" value="UniProtKB-EC"/>
</dbReference>
<dbReference type="Pfam" id="PF00547">
    <property type="entry name" value="Urease_gamma"/>
    <property type="match status" value="1"/>
</dbReference>
<keyword evidence="7" id="KW-1185">Reference proteome</keyword>
<dbReference type="PANTHER" id="PTHR33569">
    <property type="entry name" value="UREASE"/>
    <property type="match status" value="1"/>
</dbReference>
<dbReference type="GO" id="GO:0043419">
    <property type="term" value="P:urea catabolic process"/>
    <property type="evidence" value="ECO:0007669"/>
    <property type="project" value="InterPro"/>
</dbReference>
<name>A0AAN0MFG4_9ACTN</name>
<dbReference type="Gene3D" id="2.10.150.10">
    <property type="entry name" value="Urease, beta subunit"/>
    <property type="match status" value="1"/>
</dbReference>
<dbReference type="NCBIfam" id="TIGR00192">
    <property type="entry name" value="urease_beta"/>
    <property type="match status" value="1"/>
</dbReference>
<dbReference type="InterPro" id="IPR050069">
    <property type="entry name" value="Urease_subunit"/>
</dbReference>
<sequence>MHLTPGDQERLMLALAGIVARDRQARGIKLNYPEAIAILTSWVIERAREGVSVAELMQLGREVLGPDDVMPGVADLITEVQVEAMFPDGRKLVTLHHPIAATGAAEGPGAVRVRPGTVELNADRSPAERIELTITNTGDRPVQIGSHLHLPDANSALDFDRDKAFGFRLDIPAGTSHRFEPGVSRTVQAVTIRGRRQVPGLQLGKTDGGDLGPLPSSATTTDSDADQTKEA</sequence>
<dbReference type="PANTHER" id="PTHR33569:SF1">
    <property type="entry name" value="UREASE"/>
    <property type="match status" value="1"/>
</dbReference>
<dbReference type="SUPFAM" id="SSF51278">
    <property type="entry name" value="Urease, beta-subunit"/>
    <property type="match status" value="1"/>
</dbReference>
<dbReference type="NCBIfam" id="NF009712">
    <property type="entry name" value="PRK13241.1"/>
    <property type="match status" value="1"/>
</dbReference>
<evidence type="ECO:0000256" key="2">
    <source>
        <dbReference type="ARBA" id="ARBA00012934"/>
    </source>
</evidence>
<dbReference type="InterPro" id="IPR036463">
    <property type="entry name" value="Urease_gamma_sf"/>
</dbReference>
<dbReference type="CDD" id="cd00407">
    <property type="entry name" value="Urease_beta"/>
    <property type="match status" value="1"/>
</dbReference>
<organism evidence="6 7">
    <name type="scientific">Brooklawnia propionicigenes</name>
    <dbReference type="NCBI Taxonomy" id="3041175"/>
    <lineage>
        <taxon>Bacteria</taxon>
        <taxon>Bacillati</taxon>
        <taxon>Actinomycetota</taxon>
        <taxon>Actinomycetes</taxon>
        <taxon>Propionibacteriales</taxon>
        <taxon>Propionibacteriaceae</taxon>
        <taxon>Brooklawnia</taxon>
    </lineage>
</organism>
<comment type="pathway">
    <text evidence="1">Nitrogen metabolism; urea degradation; CO(2) and NH(3) from urea (urease route): step 1/1.</text>
</comment>
<dbReference type="KEGG" id="broo:brsh051_07930"/>
<dbReference type="AlphaFoldDB" id="A0AAN0MFG4"/>
<keyword evidence="3" id="KW-0378">Hydrolase</keyword>
<evidence type="ECO:0000256" key="4">
    <source>
        <dbReference type="ARBA" id="ARBA00047778"/>
    </source>
</evidence>
<protein>
    <recommendedName>
        <fullName evidence="2">urease</fullName>
        <ecNumber evidence="2">3.5.1.5</ecNumber>
    </recommendedName>
</protein>
<accession>A0AAN0MFG4</accession>
<evidence type="ECO:0000256" key="3">
    <source>
        <dbReference type="ARBA" id="ARBA00022801"/>
    </source>
</evidence>
<dbReference type="InterPro" id="IPR002026">
    <property type="entry name" value="Urease_gamma/gamma-beta_su"/>
</dbReference>
<dbReference type="Pfam" id="PF00699">
    <property type="entry name" value="Urease_beta"/>
    <property type="match status" value="1"/>
</dbReference>
<dbReference type="Gene3D" id="3.30.280.10">
    <property type="entry name" value="Urease, gamma-like subunit"/>
    <property type="match status" value="1"/>
</dbReference>
<proteinExistence type="predicted"/>
<reference evidence="6" key="1">
    <citation type="journal article" date="2024" name="Int. J. Syst. Evol. Microbiol.">
        <title>Brooklawnia propionicigenes sp. nov., a facultatively anaerobic, propionate-producing bacterium isolated from a methanogenic reactor treating waste from cattle farms.</title>
        <authorList>
            <person name="Akita Y."/>
            <person name="Ueki A."/>
            <person name="Tonouchi A."/>
            <person name="Sugawara Y."/>
            <person name="Honma S."/>
            <person name="Kaku N."/>
            <person name="Ueki K."/>
        </authorList>
    </citation>
    <scope>NUCLEOTIDE SEQUENCE</scope>
    <source>
        <strain evidence="6">SH051</strain>
    </source>
</reference>
<evidence type="ECO:0000256" key="5">
    <source>
        <dbReference type="SAM" id="MobiDB-lite"/>
    </source>
</evidence>
<comment type="catalytic activity">
    <reaction evidence="4">
        <text>urea + 2 H2O + H(+) = hydrogencarbonate + 2 NH4(+)</text>
        <dbReference type="Rhea" id="RHEA:20557"/>
        <dbReference type="ChEBI" id="CHEBI:15377"/>
        <dbReference type="ChEBI" id="CHEBI:15378"/>
        <dbReference type="ChEBI" id="CHEBI:16199"/>
        <dbReference type="ChEBI" id="CHEBI:17544"/>
        <dbReference type="ChEBI" id="CHEBI:28938"/>
        <dbReference type="EC" id="3.5.1.5"/>
    </reaction>
</comment>
<dbReference type="Proteomes" id="UP001431656">
    <property type="component" value="Chromosome"/>
</dbReference>
<dbReference type="GO" id="GO:0035550">
    <property type="term" value="C:urease complex"/>
    <property type="evidence" value="ECO:0007669"/>
    <property type="project" value="InterPro"/>
</dbReference>
<evidence type="ECO:0000313" key="6">
    <source>
        <dbReference type="EMBL" id="BEH01512.1"/>
    </source>
</evidence>
<feature type="region of interest" description="Disordered" evidence="5">
    <location>
        <begin position="198"/>
        <end position="231"/>
    </location>
</feature>
<dbReference type="EC" id="3.5.1.5" evidence="2"/>
<dbReference type="RefSeq" id="WP_286267783.1">
    <property type="nucleotide sequence ID" value="NZ_AP028056.1"/>
</dbReference>
<dbReference type="InterPro" id="IPR036461">
    <property type="entry name" value="Urease_betasu_sf"/>
</dbReference>
<dbReference type="SUPFAM" id="SSF54111">
    <property type="entry name" value="Urease, gamma-subunit"/>
    <property type="match status" value="1"/>
</dbReference>
<dbReference type="InterPro" id="IPR002019">
    <property type="entry name" value="Urease_beta-like"/>
</dbReference>
<dbReference type="EMBL" id="AP028056">
    <property type="protein sequence ID" value="BEH01512.1"/>
    <property type="molecule type" value="Genomic_DNA"/>
</dbReference>
<evidence type="ECO:0000256" key="1">
    <source>
        <dbReference type="ARBA" id="ARBA00004897"/>
    </source>
</evidence>
<dbReference type="GO" id="GO:0016151">
    <property type="term" value="F:nickel cation binding"/>
    <property type="evidence" value="ECO:0007669"/>
    <property type="project" value="InterPro"/>
</dbReference>